<dbReference type="InterPro" id="IPR050834">
    <property type="entry name" value="Glycosyltransf_2"/>
</dbReference>
<dbReference type="Gene3D" id="3.90.550.10">
    <property type="entry name" value="Spore Coat Polysaccharide Biosynthesis Protein SpsA, Chain A"/>
    <property type="match status" value="1"/>
</dbReference>
<dbReference type="Pfam" id="PF00535">
    <property type="entry name" value="Glycos_transf_2"/>
    <property type="match status" value="1"/>
</dbReference>
<dbReference type="SUPFAM" id="SSF53448">
    <property type="entry name" value="Nucleotide-diphospho-sugar transferases"/>
    <property type="match status" value="1"/>
</dbReference>
<organism evidence="3">
    <name type="scientific">uncultured Sphingomonadaceae bacterium</name>
    <dbReference type="NCBI Taxonomy" id="169976"/>
    <lineage>
        <taxon>Bacteria</taxon>
        <taxon>Pseudomonadati</taxon>
        <taxon>Pseudomonadota</taxon>
        <taxon>Alphaproteobacteria</taxon>
        <taxon>Sphingomonadales</taxon>
        <taxon>Sphingomonadaceae</taxon>
        <taxon>environmental samples</taxon>
    </lineage>
</organism>
<reference evidence="3" key="1">
    <citation type="submission" date="2020-02" db="EMBL/GenBank/DDBJ databases">
        <authorList>
            <person name="Meier V. D."/>
        </authorList>
    </citation>
    <scope>NUCLEOTIDE SEQUENCE</scope>
    <source>
        <strain evidence="3">AVDCRST_MAG91</strain>
    </source>
</reference>
<feature type="domain" description="Glycosyltransferase 2-like" evidence="2">
    <location>
        <begin position="7"/>
        <end position="132"/>
    </location>
</feature>
<dbReference type="CDD" id="cd00761">
    <property type="entry name" value="Glyco_tranf_GTA_type"/>
    <property type="match status" value="1"/>
</dbReference>
<evidence type="ECO:0000259" key="2">
    <source>
        <dbReference type="Pfam" id="PF00535"/>
    </source>
</evidence>
<sequence>MNAPAVSVVMPFLNGERFMGEAIESVLSQSWRDLELILVDDGSTDASRPIAEHHAAVDLRVRVVAHPGDVNRGVAASRNVGVAVARAPRIAFIDADDRWSPDKLAQQQAIMDQHPDVSLLAGATRYWHSWEGGSDQLELVGTVRDRVVHPPQALLSTYPMANAEAPAPSSFMVTAEALARVGGFEESFVGRYGFYEDQAFLAKVYLGERVFFSSCCWFDYRQHQASAMASGLRRGDYIAVRAHFLDWFEEYLAMRPPVDPRIARRIRLVRAKLMLSRLKQGLSTAFRRSRPGRGRPDHREPPASTGEPPQDAV</sequence>
<dbReference type="EMBL" id="CADCVX010000043">
    <property type="protein sequence ID" value="CAA9483969.1"/>
    <property type="molecule type" value="Genomic_DNA"/>
</dbReference>
<dbReference type="PANTHER" id="PTHR43685:SF2">
    <property type="entry name" value="GLYCOSYLTRANSFERASE 2-LIKE DOMAIN-CONTAINING PROTEIN"/>
    <property type="match status" value="1"/>
</dbReference>
<protein>
    <recommendedName>
        <fullName evidence="2">Glycosyltransferase 2-like domain-containing protein</fullName>
    </recommendedName>
</protein>
<dbReference type="PANTHER" id="PTHR43685">
    <property type="entry name" value="GLYCOSYLTRANSFERASE"/>
    <property type="match status" value="1"/>
</dbReference>
<gene>
    <name evidence="3" type="ORF">AVDCRST_MAG91-168</name>
</gene>
<dbReference type="InterPro" id="IPR029044">
    <property type="entry name" value="Nucleotide-diphossugar_trans"/>
</dbReference>
<feature type="region of interest" description="Disordered" evidence="1">
    <location>
        <begin position="286"/>
        <end position="313"/>
    </location>
</feature>
<evidence type="ECO:0000313" key="3">
    <source>
        <dbReference type="EMBL" id="CAA9483969.1"/>
    </source>
</evidence>
<name>A0A6J4RXQ5_9SPHN</name>
<dbReference type="GO" id="GO:0044010">
    <property type="term" value="P:single-species biofilm formation"/>
    <property type="evidence" value="ECO:0007669"/>
    <property type="project" value="TreeGrafter"/>
</dbReference>
<dbReference type="InterPro" id="IPR001173">
    <property type="entry name" value="Glyco_trans_2-like"/>
</dbReference>
<evidence type="ECO:0000256" key="1">
    <source>
        <dbReference type="SAM" id="MobiDB-lite"/>
    </source>
</evidence>
<dbReference type="AlphaFoldDB" id="A0A6J4RXQ5"/>
<accession>A0A6J4RXQ5</accession>
<proteinExistence type="predicted"/>